<evidence type="ECO:0000256" key="1">
    <source>
        <dbReference type="SAM" id="MobiDB-lite"/>
    </source>
</evidence>
<keyword evidence="3" id="KW-0732">Signal</keyword>
<dbReference type="PANTHER" id="PTHR22576">
    <property type="entry name" value="MUCOSA ASSOCIATED LYMPHOID TISSUE LYMPHOMA TRANSLOCATION PROTEIN 1/PARACASPASE"/>
    <property type="match status" value="1"/>
</dbReference>
<evidence type="ECO:0000313" key="5">
    <source>
        <dbReference type="EMBL" id="VFJ75536.1"/>
    </source>
</evidence>
<dbReference type="InterPro" id="IPR011600">
    <property type="entry name" value="Pept_C14_caspase"/>
</dbReference>
<keyword evidence="2" id="KW-1133">Transmembrane helix</keyword>
<dbReference type="SUPFAM" id="SSF52129">
    <property type="entry name" value="Caspase-like"/>
    <property type="match status" value="1"/>
</dbReference>
<dbReference type="EMBL" id="CAADFE010000079">
    <property type="protein sequence ID" value="VFJ75536.1"/>
    <property type="molecule type" value="Genomic_DNA"/>
</dbReference>
<keyword evidence="2" id="KW-0472">Membrane</keyword>
<dbReference type="PROSITE" id="PS50208">
    <property type="entry name" value="CASPASE_P20"/>
    <property type="match status" value="1"/>
</dbReference>
<dbReference type="InterPro" id="IPR052039">
    <property type="entry name" value="Caspase-related_regulators"/>
</dbReference>
<organism evidence="5">
    <name type="scientific">Candidatus Kentrum sp. FW</name>
    <dbReference type="NCBI Taxonomy" id="2126338"/>
    <lineage>
        <taxon>Bacteria</taxon>
        <taxon>Pseudomonadati</taxon>
        <taxon>Pseudomonadota</taxon>
        <taxon>Gammaproteobacteria</taxon>
        <taxon>Candidatus Kentrum</taxon>
    </lineage>
</organism>
<protein>
    <recommendedName>
        <fullName evidence="4">Caspase family p20 domain-containing protein</fullName>
    </recommendedName>
</protein>
<dbReference type="InterPro" id="IPR029030">
    <property type="entry name" value="Caspase-like_dom_sf"/>
</dbReference>
<dbReference type="Pfam" id="PF00656">
    <property type="entry name" value="Peptidase_C14"/>
    <property type="match status" value="1"/>
</dbReference>
<feature type="transmembrane region" description="Helical" evidence="2">
    <location>
        <begin position="275"/>
        <end position="296"/>
    </location>
</feature>
<evidence type="ECO:0000259" key="4">
    <source>
        <dbReference type="PROSITE" id="PS50208"/>
    </source>
</evidence>
<sequence length="595" mass="65001">MIKSDNTRNLPLSFLTVLIFLLSPTSVSASPSVVDPYGHRVALVIGNGTYQDPSLDLPNPQRDAMAMWHTLEALKFDVTPAINATQREMLAAIDEFSKKIQGDSVALFYYAGHGVGIGGQNYLVPKDVGARELEEKETAGLVSANVVLEKMGRNRLDIVILDACRNDPGRGIGLVIDGFSKMTGGVTEAVIAYSTAEGERALDGPPGKNSYYTKHWLEQMKVPGRELGDVLKKVRSGTRTDTDDKQIPWQESTMEGDFYFSPASLPEPPVWQTPLGILLIIIAIAAFAGIPVLVIARGRRARRKEPIPSPAPTPAPNVNADPDTPPTLAPAPHVDVDEEIAKLRAMAEAGYFDEIVACVQSDSACAASVKLSGVAVELLIGGEQYPKAIPAVESALERFPKSIRLRQLYGLALRRNGRLNDAIFQLNLLYEQGNRDAETLGLLAAVWTDRWQEQKSGDAAAARDALEKSRNLYEEAFGKFPADTYTGINAASKSALLDEMDKAKALASEVLGRLELKKERDGAASLDYWERATEAEARLLQGEWNKAMDLYHAARVAHQNETGSIRSTATQLQRLLGVLDVPDDIRQKLTEEFRL</sequence>
<feature type="chain" id="PRO_5019544272" description="Caspase family p20 domain-containing protein" evidence="3">
    <location>
        <begin position="30"/>
        <end position="595"/>
    </location>
</feature>
<dbReference type="PANTHER" id="PTHR22576:SF37">
    <property type="entry name" value="MUCOSA-ASSOCIATED LYMPHOID TISSUE LYMPHOMA TRANSLOCATION PROTEIN 1"/>
    <property type="match status" value="1"/>
</dbReference>
<dbReference type="InterPro" id="IPR001309">
    <property type="entry name" value="Pept_C14_p20"/>
</dbReference>
<dbReference type="SUPFAM" id="SSF48452">
    <property type="entry name" value="TPR-like"/>
    <property type="match status" value="1"/>
</dbReference>
<dbReference type="GO" id="GO:0006508">
    <property type="term" value="P:proteolysis"/>
    <property type="evidence" value="ECO:0007669"/>
    <property type="project" value="InterPro"/>
</dbReference>
<dbReference type="GO" id="GO:0004197">
    <property type="term" value="F:cysteine-type endopeptidase activity"/>
    <property type="evidence" value="ECO:0007669"/>
    <property type="project" value="InterPro"/>
</dbReference>
<feature type="region of interest" description="Disordered" evidence="1">
    <location>
        <begin position="304"/>
        <end position="326"/>
    </location>
</feature>
<dbReference type="Gene3D" id="1.25.40.10">
    <property type="entry name" value="Tetratricopeptide repeat domain"/>
    <property type="match status" value="1"/>
</dbReference>
<evidence type="ECO:0000256" key="2">
    <source>
        <dbReference type="SAM" id="Phobius"/>
    </source>
</evidence>
<reference evidence="5" key="1">
    <citation type="submission" date="2019-02" db="EMBL/GenBank/DDBJ databases">
        <authorList>
            <person name="Gruber-Vodicka R. H."/>
            <person name="Seah K. B. B."/>
        </authorList>
    </citation>
    <scope>NUCLEOTIDE SEQUENCE</scope>
    <source>
        <strain evidence="5">BECK_BZ131</strain>
    </source>
</reference>
<dbReference type="InterPro" id="IPR011990">
    <property type="entry name" value="TPR-like_helical_dom_sf"/>
</dbReference>
<evidence type="ECO:0000256" key="3">
    <source>
        <dbReference type="SAM" id="SignalP"/>
    </source>
</evidence>
<dbReference type="AlphaFoldDB" id="A0A450TZP6"/>
<keyword evidence="2" id="KW-0812">Transmembrane</keyword>
<name>A0A450TZP6_9GAMM</name>
<gene>
    <name evidence="5" type="ORF">BECKFW1821C_GA0114237_107915</name>
</gene>
<dbReference type="Gene3D" id="3.40.50.1460">
    <property type="match status" value="1"/>
</dbReference>
<accession>A0A450TZP6</accession>
<proteinExistence type="predicted"/>
<feature type="signal peptide" evidence="3">
    <location>
        <begin position="1"/>
        <end position="29"/>
    </location>
</feature>
<dbReference type="Pfam" id="PF20308">
    <property type="entry name" value="TPR-S"/>
    <property type="match status" value="1"/>
</dbReference>
<dbReference type="InterPro" id="IPR046880">
    <property type="entry name" value="TPR-S"/>
</dbReference>
<feature type="domain" description="Caspase family p20" evidence="4">
    <location>
        <begin position="38"/>
        <end position="168"/>
    </location>
</feature>